<evidence type="ECO:0000259" key="1">
    <source>
        <dbReference type="Pfam" id="PF02317"/>
    </source>
</evidence>
<dbReference type="InterPro" id="IPR013328">
    <property type="entry name" value="6PGD_dom2"/>
</dbReference>
<dbReference type="Pfam" id="PF02317">
    <property type="entry name" value="Octopine_DH"/>
    <property type="match status" value="1"/>
</dbReference>
<dbReference type="InterPro" id="IPR051729">
    <property type="entry name" value="Opine/Lysopine_DH"/>
</dbReference>
<name>A0ABV7GNT3_9RHOB</name>
<feature type="domain" description="Opine dehydrogenase" evidence="1">
    <location>
        <begin position="136"/>
        <end position="282"/>
    </location>
</feature>
<accession>A0ABV7GNT3</accession>
<evidence type="ECO:0000313" key="3">
    <source>
        <dbReference type="Proteomes" id="UP001595632"/>
    </source>
</evidence>
<dbReference type="InterPro" id="IPR003421">
    <property type="entry name" value="Opine_DH"/>
</dbReference>
<protein>
    <submittedName>
        <fullName evidence="2">NAD/NADP octopine/nopaline dehydrogenase family protein</fullName>
    </submittedName>
</protein>
<dbReference type="SUPFAM" id="SSF51735">
    <property type="entry name" value="NAD(P)-binding Rossmann-fold domains"/>
    <property type="match status" value="1"/>
</dbReference>
<dbReference type="Proteomes" id="UP001595632">
    <property type="component" value="Unassembled WGS sequence"/>
</dbReference>
<sequence length="330" mass="34793">MTITTAGLAQITTDVAVAAGPEAVADADVVMFALRGNGHRAAMDAVAPYLRADQSVIISSQASLGGLYLARMLAARGIRPLIACWATTVTGGPMADGKVRIGMLRNMLEVATIPADRADEGVALSAALFGDRFGVCPNLFAISLSNLNPPFHMANALLNFTRIENAEDWSNYGGITAAVGQLVEELDAERLALADRMGVTVRTALEHYRKSHDDLPDTDSVHELAQAIAARRKGTSPGPRDVSTRFITEDVPFGIAFIVALGKLAGVPTPVHSAGLILCNAIYGRDFVAENDLLAGLDLENDSLKSLSEQVLNGFGAEDATSSQILDAHL</sequence>
<dbReference type="InterPro" id="IPR036291">
    <property type="entry name" value="NAD(P)-bd_dom_sf"/>
</dbReference>
<evidence type="ECO:0000313" key="2">
    <source>
        <dbReference type="EMBL" id="MFC3143100.1"/>
    </source>
</evidence>
<comment type="caution">
    <text evidence="2">The sequence shown here is derived from an EMBL/GenBank/DDBJ whole genome shotgun (WGS) entry which is preliminary data.</text>
</comment>
<proteinExistence type="predicted"/>
<dbReference type="SUPFAM" id="SSF48179">
    <property type="entry name" value="6-phosphogluconate dehydrogenase C-terminal domain-like"/>
    <property type="match status" value="1"/>
</dbReference>
<dbReference type="PANTHER" id="PTHR38015:SF1">
    <property type="entry name" value="OPINE DEHYDROGENASE DOMAIN-CONTAINING PROTEIN"/>
    <property type="match status" value="1"/>
</dbReference>
<dbReference type="Gene3D" id="3.40.50.720">
    <property type="entry name" value="NAD(P)-binding Rossmann-like Domain"/>
    <property type="match status" value="1"/>
</dbReference>
<gene>
    <name evidence="2" type="ORF">ACFOGP_10290</name>
</gene>
<dbReference type="PANTHER" id="PTHR38015">
    <property type="entry name" value="BLR6086 PROTEIN"/>
    <property type="match status" value="1"/>
</dbReference>
<dbReference type="EMBL" id="JBHRTB010000010">
    <property type="protein sequence ID" value="MFC3143100.1"/>
    <property type="molecule type" value="Genomic_DNA"/>
</dbReference>
<dbReference type="Gene3D" id="1.10.1040.10">
    <property type="entry name" value="N-(1-d-carboxylethyl)-l-norvaline Dehydrogenase, domain 2"/>
    <property type="match status" value="1"/>
</dbReference>
<reference evidence="3" key="1">
    <citation type="journal article" date="2019" name="Int. J. Syst. Evol. Microbiol.">
        <title>The Global Catalogue of Microorganisms (GCM) 10K type strain sequencing project: providing services to taxonomists for standard genome sequencing and annotation.</title>
        <authorList>
            <consortium name="The Broad Institute Genomics Platform"/>
            <consortium name="The Broad Institute Genome Sequencing Center for Infectious Disease"/>
            <person name="Wu L."/>
            <person name="Ma J."/>
        </authorList>
    </citation>
    <scope>NUCLEOTIDE SEQUENCE [LARGE SCALE GENOMIC DNA]</scope>
    <source>
        <strain evidence="3">KCTC 52366</strain>
    </source>
</reference>
<dbReference type="InterPro" id="IPR008927">
    <property type="entry name" value="6-PGluconate_DH-like_C_sf"/>
</dbReference>
<keyword evidence="3" id="KW-1185">Reference proteome</keyword>
<organism evidence="2 3">
    <name type="scientific">Psychromarinibacter halotolerans</name>
    <dbReference type="NCBI Taxonomy" id="1775175"/>
    <lineage>
        <taxon>Bacteria</taxon>
        <taxon>Pseudomonadati</taxon>
        <taxon>Pseudomonadota</taxon>
        <taxon>Alphaproteobacteria</taxon>
        <taxon>Rhodobacterales</taxon>
        <taxon>Paracoccaceae</taxon>
        <taxon>Psychromarinibacter</taxon>
    </lineage>
</organism>
<dbReference type="RefSeq" id="WP_275633078.1">
    <property type="nucleotide sequence ID" value="NZ_JARGYD010000004.1"/>
</dbReference>